<proteinExistence type="predicted"/>
<name>A0ABW0NXN9_9HYPH</name>
<feature type="domain" description="Sulfatase-modifying factor enzyme-like" evidence="3">
    <location>
        <begin position="20"/>
        <end position="235"/>
    </location>
</feature>
<organism evidence="4 5">
    <name type="scientific">Bosea massiliensis</name>
    <dbReference type="NCBI Taxonomy" id="151419"/>
    <lineage>
        <taxon>Bacteria</taxon>
        <taxon>Pseudomonadati</taxon>
        <taxon>Pseudomonadota</taxon>
        <taxon>Alphaproteobacteria</taxon>
        <taxon>Hyphomicrobiales</taxon>
        <taxon>Boseaceae</taxon>
        <taxon>Bosea</taxon>
    </lineage>
</organism>
<dbReference type="Pfam" id="PF03781">
    <property type="entry name" value="FGE-sulfatase"/>
    <property type="match status" value="1"/>
</dbReference>
<dbReference type="InterPro" id="IPR042095">
    <property type="entry name" value="SUMF_sf"/>
</dbReference>
<feature type="chain" id="PRO_5046635391" evidence="2">
    <location>
        <begin position="22"/>
        <end position="237"/>
    </location>
</feature>
<reference evidence="5" key="1">
    <citation type="journal article" date="2019" name="Int. J. Syst. Evol. Microbiol.">
        <title>The Global Catalogue of Microorganisms (GCM) 10K type strain sequencing project: providing services to taxonomists for standard genome sequencing and annotation.</title>
        <authorList>
            <consortium name="The Broad Institute Genomics Platform"/>
            <consortium name="The Broad Institute Genome Sequencing Center for Infectious Disease"/>
            <person name="Wu L."/>
            <person name="Ma J."/>
        </authorList>
    </citation>
    <scope>NUCLEOTIDE SEQUENCE [LARGE SCALE GENOMIC DNA]</scope>
    <source>
        <strain evidence="5">CCUG 43117</strain>
    </source>
</reference>
<evidence type="ECO:0000256" key="1">
    <source>
        <dbReference type="SAM" id="MobiDB-lite"/>
    </source>
</evidence>
<dbReference type="InterPro" id="IPR016187">
    <property type="entry name" value="CTDL_fold"/>
</dbReference>
<dbReference type="RefSeq" id="WP_066717557.1">
    <property type="nucleotide sequence ID" value="NZ_JBHSLU010000004.1"/>
</dbReference>
<keyword evidence="5" id="KW-1185">Reference proteome</keyword>
<evidence type="ECO:0000313" key="5">
    <source>
        <dbReference type="Proteomes" id="UP001596060"/>
    </source>
</evidence>
<comment type="caution">
    <text evidence="4">The sequence shown here is derived from an EMBL/GenBank/DDBJ whole genome shotgun (WGS) entry which is preliminary data.</text>
</comment>
<dbReference type="Gene3D" id="3.90.1580.10">
    <property type="entry name" value="paralog of FGE (formylglycine-generating enzyme)"/>
    <property type="match status" value="1"/>
</dbReference>
<accession>A0ABW0NXN9</accession>
<evidence type="ECO:0000313" key="4">
    <source>
        <dbReference type="EMBL" id="MFC5503827.1"/>
    </source>
</evidence>
<dbReference type="EMBL" id="JBHSLU010000004">
    <property type="protein sequence ID" value="MFC5503827.1"/>
    <property type="molecule type" value="Genomic_DNA"/>
</dbReference>
<keyword evidence="2" id="KW-0732">Signal</keyword>
<dbReference type="PANTHER" id="PTHR23150:SF19">
    <property type="entry name" value="FORMYLGLYCINE-GENERATING ENZYME"/>
    <property type="match status" value="1"/>
</dbReference>
<sequence length="237" mass="25604">MARRWRWAGLIGLALASTAQAAPPEGAVVIGGFAIDATEVTVEAFARHAAARGLQTAAEREGGGHEYVGGWQRRPGWSYRSPSGTPAQPTDPAAHLTWFEARDYCAARGGRLPTLAEWREAAFTERRAASSDGYERGRTYPFPVGEKPGGMNLAGTDPASGDVWERHAPTGATRRGVNGLYDMGANLWEWLADRRGSEALTAGGSWWYGPAQTRSEAPQWKAADFTAVYIGFRCVYG</sequence>
<dbReference type="InterPro" id="IPR005532">
    <property type="entry name" value="SUMF_dom"/>
</dbReference>
<protein>
    <submittedName>
        <fullName evidence="4">SUMF1/EgtB/PvdO family nonheme iron enzyme</fullName>
    </submittedName>
</protein>
<dbReference type="SUPFAM" id="SSF56436">
    <property type="entry name" value="C-type lectin-like"/>
    <property type="match status" value="1"/>
</dbReference>
<feature type="signal peptide" evidence="2">
    <location>
        <begin position="1"/>
        <end position="21"/>
    </location>
</feature>
<feature type="region of interest" description="Disordered" evidence="1">
    <location>
        <begin position="139"/>
        <end position="160"/>
    </location>
</feature>
<dbReference type="PANTHER" id="PTHR23150">
    <property type="entry name" value="SULFATASE MODIFYING FACTOR 1, 2"/>
    <property type="match status" value="1"/>
</dbReference>
<gene>
    <name evidence="4" type="ORF">ACFPN9_00995</name>
</gene>
<evidence type="ECO:0000259" key="3">
    <source>
        <dbReference type="Pfam" id="PF03781"/>
    </source>
</evidence>
<evidence type="ECO:0000256" key="2">
    <source>
        <dbReference type="SAM" id="SignalP"/>
    </source>
</evidence>
<dbReference type="InterPro" id="IPR051043">
    <property type="entry name" value="Sulfatase_Mod_Factor_Kinase"/>
</dbReference>
<dbReference type="Proteomes" id="UP001596060">
    <property type="component" value="Unassembled WGS sequence"/>
</dbReference>